<evidence type="ECO:0000313" key="3">
    <source>
        <dbReference type="Proteomes" id="UP000735302"/>
    </source>
</evidence>
<name>A0AAV4D001_9GAST</name>
<evidence type="ECO:0000313" key="2">
    <source>
        <dbReference type="EMBL" id="GFO37517.1"/>
    </source>
</evidence>
<keyword evidence="2" id="KW-0675">Receptor</keyword>
<keyword evidence="3" id="KW-1185">Reference proteome</keyword>
<gene>
    <name evidence="2" type="ORF">PoB_006402200</name>
</gene>
<accession>A0AAV4D001</accession>
<feature type="compositionally biased region" description="Basic and acidic residues" evidence="1">
    <location>
        <begin position="47"/>
        <end position="67"/>
    </location>
</feature>
<dbReference type="AlphaFoldDB" id="A0AAV4D001"/>
<feature type="region of interest" description="Disordered" evidence="1">
    <location>
        <begin position="1"/>
        <end position="30"/>
    </location>
</feature>
<feature type="region of interest" description="Disordered" evidence="1">
    <location>
        <begin position="43"/>
        <end position="70"/>
    </location>
</feature>
<protein>
    <submittedName>
        <fullName evidence="2">G-protein coupled receptor mth</fullName>
    </submittedName>
</protein>
<dbReference type="EMBL" id="BLXT01007237">
    <property type="protein sequence ID" value="GFO37517.1"/>
    <property type="molecule type" value="Genomic_DNA"/>
</dbReference>
<sequence length="487" mass="56351">MDSKTRLKLYMESTGEDFRQNKVPKNEPLGEKAVRSVFELFKKRQKRETSSRARPDLQAGTDKEQHGKPSLTQLEEGKTILQQRSLKTEQVTGTSRRFTLPASQSLRNSEKQFQKEHAALNISGDLSKPKILIKDRELLPHFNELQPVFTRKPSILDIFYSSEEEYWSIVAQAYTSVCKTTCESRSTKTICTKCWCDSACVLYGDCCPEIYLKDGYSPPLSKQDQNCEAVTFPNTTSKDKPERYRMIKSCSAYNWIADIENSFDLQTHTQNKMDFSNTTRASCTTDAASFRPGSNVERLCLNPNPALHWNHSRPFTDAITGLTFINQYCALCNNIRLENSTPWPLSINMFSNDIFSRTSGVLDIYKLAVSSGDAEVVYEPPFRYDFRSTIRQCKHHKNSRGSQYDVSKCNETGLWRHFSLIAQRACEMLDLPMVKMPERIYRNPFCYYCNHDVLWEHVSFNLFYPLSFQDLRLWSCQVIVDFEFKPR</sequence>
<organism evidence="2 3">
    <name type="scientific">Plakobranchus ocellatus</name>
    <dbReference type="NCBI Taxonomy" id="259542"/>
    <lineage>
        <taxon>Eukaryota</taxon>
        <taxon>Metazoa</taxon>
        <taxon>Spiralia</taxon>
        <taxon>Lophotrochozoa</taxon>
        <taxon>Mollusca</taxon>
        <taxon>Gastropoda</taxon>
        <taxon>Heterobranchia</taxon>
        <taxon>Euthyneura</taxon>
        <taxon>Panpulmonata</taxon>
        <taxon>Sacoglossa</taxon>
        <taxon>Placobranchoidea</taxon>
        <taxon>Plakobranchidae</taxon>
        <taxon>Plakobranchus</taxon>
    </lineage>
</organism>
<feature type="compositionally biased region" description="Basic and acidic residues" evidence="1">
    <location>
        <begin position="16"/>
        <end position="30"/>
    </location>
</feature>
<evidence type="ECO:0000256" key="1">
    <source>
        <dbReference type="SAM" id="MobiDB-lite"/>
    </source>
</evidence>
<reference evidence="2 3" key="1">
    <citation type="journal article" date="2021" name="Elife">
        <title>Chloroplast acquisition without the gene transfer in kleptoplastic sea slugs, Plakobranchus ocellatus.</title>
        <authorList>
            <person name="Maeda T."/>
            <person name="Takahashi S."/>
            <person name="Yoshida T."/>
            <person name="Shimamura S."/>
            <person name="Takaki Y."/>
            <person name="Nagai Y."/>
            <person name="Toyoda A."/>
            <person name="Suzuki Y."/>
            <person name="Arimoto A."/>
            <person name="Ishii H."/>
            <person name="Satoh N."/>
            <person name="Nishiyama T."/>
            <person name="Hasebe M."/>
            <person name="Maruyama T."/>
            <person name="Minagawa J."/>
            <person name="Obokata J."/>
            <person name="Shigenobu S."/>
        </authorList>
    </citation>
    <scope>NUCLEOTIDE SEQUENCE [LARGE SCALE GENOMIC DNA]</scope>
</reference>
<comment type="caution">
    <text evidence="2">The sequence shown here is derived from an EMBL/GenBank/DDBJ whole genome shotgun (WGS) entry which is preliminary data.</text>
</comment>
<dbReference type="Proteomes" id="UP000735302">
    <property type="component" value="Unassembled WGS sequence"/>
</dbReference>
<proteinExistence type="predicted"/>